<evidence type="ECO:0000256" key="1">
    <source>
        <dbReference type="SAM" id="MobiDB-lite"/>
    </source>
</evidence>
<sequence length="315" mass="34287">MSEVVVPGGETSFSLGCLVSLAVRDVGACVVRLWSHVVAPVFRELRCLSRCVSMFCFRLLEFLLLYLLFKFIAYLIGLNSNPSRSLDPWVAARPSGVPGGGPGGRVVTVVSEIRGPKRFVATSRAFRILMDHVCVMIVVAIVRPVWFGRVVGAGFVLKQDRTCCSWLGIDGQVWSFTGLTSIEGDANLMNLTSGFVDVYGDGSLNGIRVDANLCDLQNIGLPEDSFLTPFSLSFTLFSRPLLPHYFQQFRQTDAIVPLMCKTVEEVAQRAATLERSIRTRQVGESGSGESEEDVSRPSSSSEPRRSGAGSVPPAV</sequence>
<feature type="region of interest" description="Disordered" evidence="1">
    <location>
        <begin position="275"/>
        <end position="315"/>
    </location>
</feature>
<dbReference type="AlphaFoldDB" id="A0A843TX67"/>
<comment type="caution">
    <text evidence="3">The sequence shown here is derived from an EMBL/GenBank/DDBJ whole genome shotgun (WGS) entry which is preliminary data.</text>
</comment>
<feature type="transmembrane region" description="Helical" evidence="2">
    <location>
        <begin position="55"/>
        <end position="76"/>
    </location>
</feature>
<evidence type="ECO:0000313" key="4">
    <source>
        <dbReference type="Proteomes" id="UP000652761"/>
    </source>
</evidence>
<reference evidence="3" key="1">
    <citation type="submission" date="2017-07" db="EMBL/GenBank/DDBJ databases">
        <title>Taro Niue Genome Assembly and Annotation.</title>
        <authorList>
            <person name="Atibalentja N."/>
            <person name="Keating K."/>
            <person name="Fields C.J."/>
        </authorList>
    </citation>
    <scope>NUCLEOTIDE SEQUENCE</scope>
    <source>
        <strain evidence="3">Niue_2</strain>
        <tissue evidence="3">Leaf</tissue>
    </source>
</reference>
<keyword evidence="2" id="KW-0472">Membrane</keyword>
<evidence type="ECO:0000256" key="2">
    <source>
        <dbReference type="SAM" id="Phobius"/>
    </source>
</evidence>
<dbReference type="Proteomes" id="UP000652761">
    <property type="component" value="Unassembled WGS sequence"/>
</dbReference>
<keyword evidence="4" id="KW-1185">Reference proteome</keyword>
<evidence type="ECO:0000313" key="3">
    <source>
        <dbReference type="EMBL" id="MQL72859.1"/>
    </source>
</evidence>
<keyword evidence="2" id="KW-1133">Transmembrane helix</keyword>
<proteinExistence type="predicted"/>
<gene>
    <name evidence="3" type="ORF">Taro_005199</name>
</gene>
<dbReference type="EMBL" id="NMUH01000144">
    <property type="protein sequence ID" value="MQL72859.1"/>
    <property type="molecule type" value="Genomic_DNA"/>
</dbReference>
<protein>
    <submittedName>
        <fullName evidence="3">Uncharacterized protein</fullName>
    </submittedName>
</protein>
<keyword evidence="2" id="KW-0812">Transmembrane</keyword>
<name>A0A843TX67_COLES</name>
<accession>A0A843TX67</accession>
<organism evidence="3 4">
    <name type="scientific">Colocasia esculenta</name>
    <name type="common">Wild taro</name>
    <name type="synonym">Arum esculentum</name>
    <dbReference type="NCBI Taxonomy" id="4460"/>
    <lineage>
        <taxon>Eukaryota</taxon>
        <taxon>Viridiplantae</taxon>
        <taxon>Streptophyta</taxon>
        <taxon>Embryophyta</taxon>
        <taxon>Tracheophyta</taxon>
        <taxon>Spermatophyta</taxon>
        <taxon>Magnoliopsida</taxon>
        <taxon>Liliopsida</taxon>
        <taxon>Araceae</taxon>
        <taxon>Aroideae</taxon>
        <taxon>Colocasieae</taxon>
        <taxon>Colocasia</taxon>
    </lineage>
</organism>